<name>A0ABQ9XVI0_9EUKA</name>
<sequence>MTSASFGSSKFVVEFQLSIPPGYSDPIFLRHGSLGPTYVVREDFSGGFRTLSIINVDTADKAEQMQKHVRFLSRLKHPNISRLLSIHNAPNTLFVIREYVGMKTLTEFITEKDGGLNSLSPTDCYILLSDILHGLIFLEKEGFSIADLTTDSVTVNEEGRARLDDLYLSESIPFLSSSCLLSSIRLLFTHQLLPMQGLPPLFISRNHIRTKGHITINEPNTPSFSSYLPQYGFGMIALSVLGGAGVFSYLESKFVSNQGNNTNKMLEGGKKNFDEKTGKEKEHKATDCEPIFPLTDLAESLGLSDKSLTENTLILQCFAKTPPPFASLVSLLSHILPSTTGSPWEAFQARAETAERCEQEQNERMEKMWEEIGKLHAEIDRLKKEASSPDEHESYKSSDRNGTDRKRRGSEAVSGTGRKDRSNSPSSLIEEPSSQDPDRKDSTSPGAHLRRLVGLGCFSFVDSKHHTIQGNVITRIDDTFSPLISQRCSEGVIRLRFRIRQVSSYLHAGIIADALMDQARGTAFSDLRGSARWDLKHGSFKCNGNSEAYGSCRKGKVGDEIVMECDLVNPQRTAMISVGGTVGAVCFTNIPVPFRFIFNLNWYENSIEILSIETDSIPLLKGATQFEKMYD</sequence>
<comment type="caution">
    <text evidence="3">The sequence shown here is derived from an EMBL/GenBank/DDBJ whole genome shotgun (WGS) entry which is preliminary data.</text>
</comment>
<feature type="compositionally biased region" description="Basic and acidic residues" evidence="1">
    <location>
        <begin position="267"/>
        <end position="284"/>
    </location>
</feature>
<keyword evidence="4" id="KW-1185">Reference proteome</keyword>
<accession>A0ABQ9XVI0</accession>
<dbReference type="EMBL" id="JARBJD010000066">
    <property type="protein sequence ID" value="KAK2955485.1"/>
    <property type="molecule type" value="Genomic_DNA"/>
</dbReference>
<feature type="compositionally biased region" description="Basic and acidic residues" evidence="1">
    <location>
        <begin position="383"/>
        <end position="404"/>
    </location>
</feature>
<evidence type="ECO:0000256" key="1">
    <source>
        <dbReference type="SAM" id="MobiDB-lite"/>
    </source>
</evidence>
<dbReference type="Pfam" id="PF00069">
    <property type="entry name" value="Pkinase"/>
    <property type="match status" value="1"/>
</dbReference>
<evidence type="ECO:0000313" key="4">
    <source>
        <dbReference type="Proteomes" id="UP001281761"/>
    </source>
</evidence>
<dbReference type="SUPFAM" id="SSF56112">
    <property type="entry name" value="Protein kinase-like (PK-like)"/>
    <property type="match status" value="1"/>
</dbReference>
<proteinExistence type="predicted"/>
<dbReference type="Gene3D" id="1.10.510.10">
    <property type="entry name" value="Transferase(Phosphotransferase) domain 1"/>
    <property type="match status" value="1"/>
</dbReference>
<evidence type="ECO:0000259" key="2">
    <source>
        <dbReference type="PROSITE" id="PS50011"/>
    </source>
</evidence>
<protein>
    <recommendedName>
        <fullName evidence="2">Protein kinase domain-containing protein</fullName>
    </recommendedName>
</protein>
<feature type="region of interest" description="Disordered" evidence="1">
    <location>
        <begin position="383"/>
        <end position="447"/>
    </location>
</feature>
<dbReference type="InterPro" id="IPR000719">
    <property type="entry name" value="Prot_kinase_dom"/>
</dbReference>
<dbReference type="InterPro" id="IPR011009">
    <property type="entry name" value="Kinase-like_dom_sf"/>
</dbReference>
<organism evidence="3 4">
    <name type="scientific">Blattamonas nauphoetae</name>
    <dbReference type="NCBI Taxonomy" id="2049346"/>
    <lineage>
        <taxon>Eukaryota</taxon>
        <taxon>Metamonada</taxon>
        <taxon>Preaxostyla</taxon>
        <taxon>Oxymonadida</taxon>
        <taxon>Blattamonas</taxon>
    </lineage>
</organism>
<feature type="domain" description="Protein kinase" evidence="2">
    <location>
        <begin position="23"/>
        <end position="337"/>
    </location>
</feature>
<dbReference type="Proteomes" id="UP001281761">
    <property type="component" value="Unassembled WGS sequence"/>
</dbReference>
<dbReference type="PROSITE" id="PS50011">
    <property type="entry name" value="PROTEIN_KINASE_DOM"/>
    <property type="match status" value="1"/>
</dbReference>
<reference evidence="3 4" key="1">
    <citation type="journal article" date="2022" name="bioRxiv">
        <title>Genomics of Preaxostyla Flagellates Illuminates Evolutionary Transitions and the Path Towards Mitochondrial Loss.</title>
        <authorList>
            <person name="Novak L.V.F."/>
            <person name="Treitli S.C."/>
            <person name="Pyrih J."/>
            <person name="Halakuc P."/>
            <person name="Pipaliya S.V."/>
            <person name="Vacek V."/>
            <person name="Brzon O."/>
            <person name="Soukal P."/>
            <person name="Eme L."/>
            <person name="Dacks J.B."/>
            <person name="Karnkowska A."/>
            <person name="Elias M."/>
            <person name="Hampl V."/>
        </authorList>
    </citation>
    <scope>NUCLEOTIDE SEQUENCE [LARGE SCALE GENOMIC DNA]</scope>
    <source>
        <strain evidence="3">NAU3</strain>
        <tissue evidence="3">Gut</tissue>
    </source>
</reference>
<evidence type="ECO:0000313" key="3">
    <source>
        <dbReference type="EMBL" id="KAK2955485.1"/>
    </source>
</evidence>
<gene>
    <name evidence="3" type="ORF">BLNAU_9532</name>
</gene>
<feature type="compositionally biased region" description="Polar residues" evidence="1">
    <location>
        <begin position="423"/>
        <end position="435"/>
    </location>
</feature>
<dbReference type="SMART" id="SM00220">
    <property type="entry name" value="S_TKc"/>
    <property type="match status" value="1"/>
</dbReference>
<feature type="region of interest" description="Disordered" evidence="1">
    <location>
        <begin position="265"/>
        <end position="284"/>
    </location>
</feature>